<keyword evidence="4" id="KW-0788">Thiol protease</keyword>
<reference evidence="10" key="2">
    <citation type="submission" date="2024-06" db="UniProtKB">
        <authorList>
            <consortium name="EnsemblMetazoa"/>
        </authorList>
    </citation>
    <scope>IDENTIFICATION</scope>
</reference>
<dbReference type="InterPro" id="IPR013201">
    <property type="entry name" value="Prot_inhib_I29"/>
</dbReference>
<name>A0AAN0IE82_AMPQE</name>
<evidence type="ECO:0000313" key="11">
    <source>
        <dbReference type="Proteomes" id="UP000007879"/>
    </source>
</evidence>
<dbReference type="InterPro" id="IPR000169">
    <property type="entry name" value="Pept_cys_AS"/>
</dbReference>
<dbReference type="PRINTS" id="PR00705">
    <property type="entry name" value="PAPAIN"/>
</dbReference>
<dbReference type="PROSITE" id="PS00640">
    <property type="entry name" value="THIOL_PROTEASE_ASN"/>
    <property type="match status" value="1"/>
</dbReference>
<evidence type="ECO:0000313" key="10">
    <source>
        <dbReference type="EnsemblMetazoa" id="XP_003386471.1"/>
    </source>
</evidence>
<feature type="domain" description="Peptidase C1A papain C-terminal" evidence="8">
    <location>
        <begin position="119"/>
        <end position="371"/>
    </location>
</feature>
<evidence type="ECO:0000256" key="4">
    <source>
        <dbReference type="ARBA" id="ARBA00022807"/>
    </source>
</evidence>
<dbReference type="AlphaFoldDB" id="A0AAN0IE82"/>
<comment type="similarity">
    <text evidence="1">Belongs to the peptidase C1 family.</text>
</comment>
<organism evidence="10 11">
    <name type="scientific">Amphimedon queenslandica</name>
    <name type="common">Sponge</name>
    <dbReference type="NCBI Taxonomy" id="400682"/>
    <lineage>
        <taxon>Eukaryota</taxon>
        <taxon>Metazoa</taxon>
        <taxon>Porifera</taxon>
        <taxon>Demospongiae</taxon>
        <taxon>Heteroscleromorpha</taxon>
        <taxon>Haplosclerida</taxon>
        <taxon>Niphatidae</taxon>
        <taxon>Amphimedon</taxon>
    </lineage>
</organism>
<feature type="domain" description="Cathepsin propeptide inhibitor" evidence="9">
    <location>
        <begin position="33"/>
        <end position="91"/>
    </location>
</feature>
<evidence type="ECO:0000256" key="5">
    <source>
        <dbReference type="ARBA" id="ARBA00023145"/>
    </source>
</evidence>
<evidence type="ECO:0000259" key="9">
    <source>
        <dbReference type="SMART" id="SM00848"/>
    </source>
</evidence>
<dbReference type="CDD" id="cd02248">
    <property type="entry name" value="Peptidase_C1A"/>
    <property type="match status" value="1"/>
</dbReference>
<keyword evidence="7" id="KW-0732">Signal</keyword>
<reference evidence="11" key="1">
    <citation type="journal article" date="2010" name="Nature">
        <title>The Amphimedon queenslandica genome and the evolution of animal complexity.</title>
        <authorList>
            <person name="Srivastava M."/>
            <person name="Simakov O."/>
            <person name="Chapman J."/>
            <person name="Fahey B."/>
            <person name="Gauthier M.E."/>
            <person name="Mitros T."/>
            <person name="Richards G.S."/>
            <person name="Conaco C."/>
            <person name="Dacre M."/>
            <person name="Hellsten U."/>
            <person name="Larroux C."/>
            <person name="Putnam N.H."/>
            <person name="Stanke M."/>
            <person name="Adamska M."/>
            <person name="Darling A."/>
            <person name="Degnan S.M."/>
            <person name="Oakley T.H."/>
            <person name="Plachetzki D.C."/>
            <person name="Zhai Y."/>
            <person name="Adamski M."/>
            <person name="Calcino A."/>
            <person name="Cummins S.F."/>
            <person name="Goodstein D.M."/>
            <person name="Harris C."/>
            <person name="Jackson D.J."/>
            <person name="Leys S.P."/>
            <person name="Shu S."/>
            <person name="Woodcroft B.J."/>
            <person name="Vervoort M."/>
            <person name="Kosik K.S."/>
            <person name="Manning G."/>
            <person name="Degnan B.M."/>
            <person name="Rokhsar D.S."/>
        </authorList>
    </citation>
    <scope>NUCLEOTIDE SEQUENCE [LARGE SCALE GENOMIC DNA]</scope>
</reference>
<evidence type="ECO:0000256" key="3">
    <source>
        <dbReference type="ARBA" id="ARBA00022801"/>
    </source>
</evidence>
<dbReference type="GeneID" id="100631657"/>
<dbReference type="InterPro" id="IPR025660">
    <property type="entry name" value="Pept_his_AS"/>
</dbReference>
<dbReference type="PROSITE" id="PS00139">
    <property type="entry name" value="THIOL_PROTEASE_CYS"/>
    <property type="match status" value="1"/>
</dbReference>
<evidence type="ECO:0000259" key="8">
    <source>
        <dbReference type="SMART" id="SM00645"/>
    </source>
</evidence>
<keyword evidence="2" id="KW-0645">Protease</keyword>
<dbReference type="Gene3D" id="3.90.70.10">
    <property type="entry name" value="Cysteine proteinases"/>
    <property type="match status" value="1"/>
</dbReference>
<dbReference type="GO" id="GO:0006508">
    <property type="term" value="P:proteolysis"/>
    <property type="evidence" value="ECO:0007669"/>
    <property type="project" value="UniProtKB-KW"/>
</dbReference>
<dbReference type="InterPro" id="IPR038765">
    <property type="entry name" value="Papain-like_cys_pep_sf"/>
</dbReference>
<dbReference type="InterPro" id="IPR013128">
    <property type="entry name" value="Peptidase_C1A"/>
</dbReference>
<dbReference type="InterPro" id="IPR039417">
    <property type="entry name" value="Peptidase_C1A_papain-like"/>
</dbReference>
<dbReference type="GO" id="GO:0008234">
    <property type="term" value="F:cysteine-type peptidase activity"/>
    <property type="evidence" value="ECO:0007669"/>
    <property type="project" value="UniProtKB-KW"/>
</dbReference>
<dbReference type="InterPro" id="IPR000668">
    <property type="entry name" value="Peptidase_C1A_C"/>
</dbReference>
<sequence>MAAKIAESISFLFIFLLCSFQLAVSSNEPQLSFTDWCKLHSKSYRTITEAKERESVYKSNADLVQQLNNEYRERNVTFSLNHFADLSIEEFKKLVLMSPQKPQPLPKQRYHSFSLPQDPPNTFDWRDKHVVTSVKNQGSAGTCWAFSTVGNVEGQWALGGHNLTSLSTEQLVDCDDTYDHNNLHMDCGVFGGWPYLAYEYIKNEGGIEREEDYPYCSGQGTCFPCVPSGWNKTRCGPPPLYCNDTFSCTHKLDKSKFVQGLSIKSWIAIQKDEVEMQAALIKQGPLSVLINALLLQFYRSGVWDPILKCNPQELDHAVLLVGYGTEKGLLEDKPYWLIKNSWGIKWGMDGYFKMIRGKGKCGVDQQVTSAVLQ</sequence>
<dbReference type="RefSeq" id="XP_003386471.1">
    <property type="nucleotide sequence ID" value="XM_003386423.2"/>
</dbReference>
<dbReference type="Pfam" id="PF08246">
    <property type="entry name" value="Inhibitor_I29"/>
    <property type="match status" value="1"/>
</dbReference>
<dbReference type="SMART" id="SM00645">
    <property type="entry name" value="Pept_C1"/>
    <property type="match status" value="1"/>
</dbReference>
<feature type="signal peptide" evidence="7">
    <location>
        <begin position="1"/>
        <end position="25"/>
    </location>
</feature>
<feature type="chain" id="PRO_5042952689" evidence="7">
    <location>
        <begin position="26"/>
        <end position="373"/>
    </location>
</feature>
<proteinExistence type="inferred from homology"/>
<evidence type="ECO:0000256" key="2">
    <source>
        <dbReference type="ARBA" id="ARBA00022670"/>
    </source>
</evidence>
<dbReference type="SUPFAM" id="SSF54001">
    <property type="entry name" value="Cysteine proteinases"/>
    <property type="match status" value="1"/>
</dbReference>
<keyword evidence="5" id="KW-0865">Zymogen</keyword>
<dbReference type="Pfam" id="PF00112">
    <property type="entry name" value="Peptidase_C1"/>
    <property type="match status" value="1"/>
</dbReference>
<dbReference type="PROSITE" id="PS00639">
    <property type="entry name" value="THIOL_PROTEASE_HIS"/>
    <property type="match status" value="1"/>
</dbReference>
<dbReference type="PANTHER" id="PTHR12411">
    <property type="entry name" value="CYSTEINE PROTEASE FAMILY C1-RELATED"/>
    <property type="match status" value="1"/>
</dbReference>
<keyword evidence="11" id="KW-1185">Reference proteome</keyword>
<keyword evidence="6" id="KW-1015">Disulfide bond</keyword>
<dbReference type="SMART" id="SM00848">
    <property type="entry name" value="Inhibitor_I29"/>
    <property type="match status" value="1"/>
</dbReference>
<dbReference type="InterPro" id="IPR025661">
    <property type="entry name" value="Pept_asp_AS"/>
</dbReference>
<evidence type="ECO:0000256" key="1">
    <source>
        <dbReference type="ARBA" id="ARBA00008455"/>
    </source>
</evidence>
<evidence type="ECO:0000256" key="7">
    <source>
        <dbReference type="SAM" id="SignalP"/>
    </source>
</evidence>
<dbReference type="EnsemblMetazoa" id="XM_003386423.2">
    <property type="protein sequence ID" value="XP_003386471.1"/>
    <property type="gene ID" value="LOC100631657"/>
</dbReference>
<protein>
    <submittedName>
        <fullName evidence="10">Uncharacterized protein</fullName>
    </submittedName>
</protein>
<dbReference type="KEGG" id="aqu:100631657"/>
<dbReference type="Proteomes" id="UP000007879">
    <property type="component" value="Unassembled WGS sequence"/>
</dbReference>
<evidence type="ECO:0000256" key="6">
    <source>
        <dbReference type="ARBA" id="ARBA00023157"/>
    </source>
</evidence>
<keyword evidence="3" id="KW-0378">Hydrolase</keyword>
<accession>A0AAN0IE82</accession>